<feature type="region of interest" description="Disordered" evidence="1">
    <location>
        <begin position="1"/>
        <end position="21"/>
    </location>
</feature>
<dbReference type="Proteomes" id="UP001396334">
    <property type="component" value="Unassembled WGS sequence"/>
</dbReference>
<organism evidence="2 3">
    <name type="scientific">Hibiscus sabdariffa</name>
    <name type="common">roselle</name>
    <dbReference type="NCBI Taxonomy" id="183260"/>
    <lineage>
        <taxon>Eukaryota</taxon>
        <taxon>Viridiplantae</taxon>
        <taxon>Streptophyta</taxon>
        <taxon>Embryophyta</taxon>
        <taxon>Tracheophyta</taxon>
        <taxon>Spermatophyta</taxon>
        <taxon>Magnoliopsida</taxon>
        <taxon>eudicotyledons</taxon>
        <taxon>Gunneridae</taxon>
        <taxon>Pentapetalae</taxon>
        <taxon>rosids</taxon>
        <taxon>malvids</taxon>
        <taxon>Malvales</taxon>
        <taxon>Malvaceae</taxon>
        <taxon>Malvoideae</taxon>
        <taxon>Hibiscus</taxon>
    </lineage>
</organism>
<evidence type="ECO:0000313" key="2">
    <source>
        <dbReference type="EMBL" id="KAK9043812.1"/>
    </source>
</evidence>
<sequence>MESNAELGGPGSNHPLSSRVINGINHAQGKVLSVNPGTTINHVHLPNNPKEAIQAGVTMGTNVFPIRPHTSEVMDPSNENLNVVTNVGFDTLMDSGDEDIPLQ</sequence>
<comment type="caution">
    <text evidence="2">The sequence shown here is derived from an EMBL/GenBank/DDBJ whole genome shotgun (WGS) entry which is preliminary data.</text>
</comment>
<gene>
    <name evidence="2" type="ORF">V6N11_072140</name>
</gene>
<reference evidence="2 3" key="1">
    <citation type="journal article" date="2024" name="G3 (Bethesda)">
        <title>Genome assembly of Hibiscus sabdariffa L. provides insights into metabolisms of medicinal natural products.</title>
        <authorList>
            <person name="Kim T."/>
        </authorList>
    </citation>
    <scope>NUCLEOTIDE SEQUENCE [LARGE SCALE GENOMIC DNA]</scope>
    <source>
        <strain evidence="2">TK-2024</strain>
        <tissue evidence="2">Old leaves</tissue>
    </source>
</reference>
<evidence type="ECO:0000256" key="1">
    <source>
        <dbReference type="SAM" id="MobiDB-lite"/>
    </source>
</evidence>
<keyword evidence="3" id="KW-1185">Reference proteome</keyword>
<protein>
    <submittedName>
        <fullName evidence="2">Uncharacterized protein</fullName>
    </submittedName>
</protein>
<dbReference type="EMBL" id="JBBPBN010000003">
    <property type="protein sequence ID" value="KAK9043812.1"/>
    <property type="molecule type" value="Genomic_DNA"/>
</dbReference>
<name>A0ABR2U275_9ROSI</name>
<evidence type="ECO:0000313" key="3">
    <source>
        <dbReference type="Proteomes" id="UP001396334"/>
    </source>
</evidence>
<proteinExistence type="predicted"/>
<accession>A0ABR2U275</accession>